<dbReference type="Proteomes" id="UP000198649">
    <property type="component" value="Unassembled WGS sequence"/>
</dbReference>
<name>A0A1I3Q5A6_9ACTN</name>
<feature type="region of interest" description="Disordered" evidence="1">
    <location>
        <begin position="74"/>
        <end position="120"/>
    </location>
</feature>
<keyword evidence="3" id="KW-1185">Reference proteome</keyword>
<proteinExistence type="predicted"/>
<evidence type="ECO:0000256" key="1">
    <source>
        <dbReference type="SAM" id="MobiDB-lite"/>
    </source>
</evidence>
<dbReference type="EMBL" id="FOQG01000023">
    <property type="protein sequence ID" value="SFJ29143.1"/>
    <property type="molecule type" value="Genomic_DNA"/>
</dbReference>
<dbReference type="STRING" id="1005945.SAMN05216561_12349"/>
<keyword evidence="2" id="KW-0282">Flagellum</keyword>
<dbReference type="OrthoDB" id="9799862at2"/>
<dbReference type="InterPro" id="IPR009384">
    <property type="entry name" value="SwrD-like"/>
</dbReference>
<dbReference type="RefSeq" id="WP_091117123.1">
    <property type="nucleotide sequence ID" value="NZ_BKAF01000038.1"/>
</dbReference>
<dbReference type="Pfam" id="PF06289">
    <property type="entry name" value="FlbD"/>
    <property type="match status" value="1"/>
</dbReference>
<keyword evidence="2" id="KW-0969">Cilium</keyword>
<evidence type="ECO:0000313" key="2">
    <source>
        <dbReference type="EMBL" id="SFJ29143.1"/>
    </source>
</evidence>
<sequence length="120" mass="13070">MILLTRLSGSAFALNSELIERVDSTPDTVITLIDGSKYVVAEGLHAVINAIRHHRAEVIALSAHVQVGEVDVWPDDDRVSPEAARTRQDVPPPADSVPRLASVTPHPSLHVHENRSEGKF</sequence>
<dbReference type="PANTHER" id="PTHR39185">
    <property type="entry name" value="SWARMING MOTILITY PROTEIN SWRD"/>
    <property type="match status" value="1"/>
</dbReference>
<accession>A0A1I3Q5A6</accession>
<organism evidence="2 3">
    <name type="scientific">Nocardioides psychrotolerans</name>
    <dbReference type="NCBI Taxonomy" id="1005945"/>
    <lineage>
        <taxon>Bacteria</taxon>
        <taxon>Bacillati</taxon>
        <taxon>Actinomycetota</taxon>
        <taxon>Actinomycetes</taxon>
        <taxon>Propionibacteriales</taxon>
        <taxon>Nocardioidaceae</taxon>
        <taxon>Nocardioides</taxon>
    </lineage>
</organism>
<keyword evidence="2" id="KW-0966">Cell projection</keyword>
<dbReference type="PANTHER" id="PTHR39185:SF1">
    <property type="entry name" value="SWARMING MOTILITY PROTEIN SWRD"/>
    <property type="match status" value="1"/>
</dbReference>
<dbReference type="AlphaFoldDB" id="A0A1I3Q5A6"/>
<evidence type="ECO:0000313" key="3">
    <source>
        <dbReference type="Proteomes" id="UP000198649"/>
    </source>
</evidence>
<reference evidence="2 3" key="1">
    <citation type="submission" date="2016-10" db="EMBL/GenBank/DDBJ databases">
        <authorList>
            <person name="de Groot N.N."/>
        </authorList>
    </citation>
    <scope>NUCLEOTIDE SEQUENCE [LARGE SCALE GENOMIC DNA]</scope>
    <source>
        <strain evidence="2 3">CGMCC 1.11156</strain>
    </source>
</reference>
<feature type="compositionally biased region" description="Basic and acidic residues" evidence="1">
    <location>
        <begin position="110"/>
        <end position="120"/>
    </location>
</feature>
<gene>
    <name evidence="2" type="ORF">SAMN05216561_12349</name>
</gene>
<feature type="compositionally biased region" description="Basic and acidic residues" evidence="1">
    <location>
        <begin position="75"/>
        <end position="88"/>
    </location>
</feature>
<protein>
    <submittedName>
        <fullName evidence="2">Flagellar protein FlbD</fullName>
    </submittedName>
</protein>